<organism evidence="1 2">
    <name type="scientific">Actinophytocola oryzae</name>
    <dbReference type="NCBI Taxonomy" id="502181"/>
    <lineage>
        <taxon>Bacteria</taxon>
        <taxon>Bacillati</taxon>
        <taxon>Actinomycetota</taxon>
        <taxon>Actinomycetes</taxon>
        <taxon>Pseudonocardiales</taxon>
        <taxon>Pseudonocardiaceae</taxon>
    </lineage>
</organism>
<keyword evidence="2" id="KW-1185">Reference proteome</keyword>
<dbReference type="RefSeq" id="WP_166664022.1">
    <property type="nucleotide sequence ID" value="NZ_SOCP01000003.1"/>
</dbReference>
<proteinExistence type="predicted"/>
<dbReference type="AlphaFoldDB" id="A0A4R7VYJ2"/>
<name>A0A4R7VYJ2_9PSEU</name>
<evidence type="ECO:0000313" key="1">
    <source>
        <dbReference type="EMBL" id="TDV55253.1"/>
    </source>
</evidence>
<reference evidence="1 2" key="1">
    <citation type="submission" date="2019-03" db="EMBL/GenBank/DDBJ databases">
        <title>Genomic Encyclopedia of Archaeal and Bacterial Type Strains, Phase II (KMG-II): from individual species to whole genera.</title>
        <authorList>
            <person name="Goeker M."/>
        </authorList>
    </citation>
    <scope>NUCLEOTIDE SEQUENCE [LARGE SCALE GENOMIC DNA]</scope>
    <source>
        <strain evidence="1 2">DSM 45499</strain>
    </source>
</reference>
<dbReference type="EMBL" id="SOCP01000003">
    <property type="protein sequence ID" value="TDV55253.1"/>
    <property type="molecule type" value="Genomic_DNA"/>
</dbReference>
<accession>A0A4R7VYJ2</accession>
<protein>
    <submittedName>
        <fullName evidence="1">Uncharacterized protein</fullName>
    </submittedName>
</protein>
<sequence length="87" mass="8876">MSALAEGLNHRALSMLRAVVAGRAQMRCSSEPDLFIDGVPCCDQYLAHTLAHEGFIEPAHQGAVGKLVPAALTDAGLAALAPAPAAA</sequence>
<dbReference type="Proteomes" id="UP000294927">
    <property type="component" value="Unassembled WGS sequence"/>
</dbReference>
<comment type="caution">
    <text evidence="1">The sequence shown here is derived from an EMBL/GenBank/DDBJ whole genome shotgun (WGS) entry which is preliminary data.</text>
</comment>
<gene>
    <name evidence="1" type="ORF">CLV71_103494</name>
</gene>
<evidence type="ECO:0000313" key="2">
    <source>
        <dbReference type="Proteomes" id="UP000294927"/>
    </source>
</evidence>